<gene>
    <name evidence="2" type="ORF">TM448A00845_0005</name>
</gene>
<dbReference type="AlphaFoldDB" id="A0A6H1ZLH0"/>
<sequence length="237" mass="26237">MASLFSSPEPSPTYVTVSTPEKSDTEKQLLELQYQILQQQRAGSPEQDALYAKSAEYYQQMLADQTLSPEEEAEFDKEYNLQLQALNEQYGRETKEYGGTQMASLLARGMWDTTTGTQEMGKTQEQFATILGEQTAGLLESKETAKYSMDLAKRQMAQSGYELSSGLNQNQLQTALQASMSMQNYYLNQGSMQAQSALQNALSTQTMQQAQYKQRMNLFSGMTGLGLGLVKGGILGG</sequence>
<protein>
    <submittedName>
        <fullName evidence="2">Uncharacterized protein</fullName>
    </submittedName>
</protein>
<accession>A0A6H1ZLH0</accession>
<evidence type="ECO:0000256" key="1">
    <source>
        <dbReference type="SAM" id="MobiDB-lite"/>
    </source>
</evidence>
<feature type="region of interest" description="Disordered" evidence="1">
    <location>
        <begin position="1"/>
        <end position="22"/>
    </location>
</feature>
<proteinExistence type="predicted"/>
<organism evidence="2">
    <name type="scientific">viral metagenome</name>
    <dbReference type="NCBI Taxonomy" id="1070528"/>
    <lineage>
        <taxon>unclassified sequences</taxon>
        <taxon>metagenomes</taxon>
        <taxon>organismal metagenomes</taxon>
    </lineage>
</organism>
<dbReference type="EMBL" id="MT144074">
    <property type="protein sequence ID" value="QJA48167.1"/>
    <property type="molecule type" value="Genomic_DNA"/>
</dbReference>
<reference evidence="2" key="1">
    <citation type="submission" date="2020-03" db="EMBL/GenBank/DDBJ databases">
        <title>The deep terrestrial virosphere.</title>
        <authorList>
            <person name="Holmfeldt K."/>
            <person name="Nilsson E."/>
            <person name="Simone D."/>
            <person name="Lopez-Fernandez M."/>
            <person name="Wu X."/>
            <person name="de Brujin I."/>
            <person name="Lundin D."/>
            <person name="Andersson A."/>
            <person name="Bertilsson S."/>
            <person name="Dopson M."/>
        </authorList>
    </citation>
    <scope>NUCLEOTIDE SEQUENCE</scope>
    <source>
        <strain evidence="2">TM448A00845</strain>
    </source>
</reference>
<feature type="compositionally biased region" description="Polar residues" evidence="1">
    <location>
        <begin position="1"/>
        <end position="20"/>
    </location>
</feature>
<evidence type="ECO:0000313" key="2">
    <source>
        <dbReference type="EMBL" id="QJA48167.1"/>
    </source>
</evidence>
<name>A0A6H1ZLH0_9ZZZZ</name>